<dbReference type="InParanoid" id="A0A3N4KM56"/>
<feature type="compositionally biased region" description="Basic and acidic residues" evidence="9">
    <location>
        <begin position="345"/>
        <end position="361"/>
    </location>
</feature>
<accession>A0A3N4KM56</accession>
<evidence type="ECO:0000256" key="5">
    <source>
        <dbReference type="ARBA" id="ARBA00022777"/>
    </source>
</evidence>
<dbReference type="OrthoDB" id="4200342at2759"/>
<keyword evidence="2" id="KW-0723">Serine/threonine-protein kinase</keyword>
<evidence type="ECO:0000256" key="9">
    <source>
        <dbReference type="SAM" id="MobiDB-lite"/>
    </source>
</evidence>
<comment type="catalytic activity">
    <reaction evidence="7">
        <text>L-threonyl-[protein] + ATP = O-phospho-L-threonyl-[protein] + ADP + H(+)</text>
        <dbReference type="Rhea" id="RHEA:46608"/>
        <dbReference type="Rhea" id="RHEA-COMP:11060"/>
        <dbReference type="Rhea" id="RHEA-COMP:11605"/>
        <dbReference type="ChEBI" id="CHEBI:15378"/>
        <dbReference type="ChEBI" id="CHEBI:30013"/>
        <dbReference type="ChEBI" id="CHEBI:30616"/>
        <dbReference type="ChEBI" id="CHEBI:61977"/>
        <dbReference type="ChEBI" id="CHEBI:456216"/>
        <dbReference type="EC" id="2.7.11.1"/>
    </reaction>
</comment>
<dbReference type="InterPro" id="IPR011009">
    <property type="entry name" value="Kinase-like_dom_sf"/>
</dbReference>
<keyword evidence="12" id="KW-1185">Reference proteome</keyword>
<evidence type="ECO:0000256" key="3">
    <source>
        <dbReference type="ARBA" id="ARBA00022679"/>
    </source>
</evidence>
<proteinExistence type="predicted"/>
<dbReference type="SMART" id="SM00220">
    <property type="entry name" value="S_TKc"/>
    <property type="match status" value="1"/>
</dbReference>
<dbReference type="GO" id="GO:0005737">
    <property type="term" value="C:cytoplasm"/>
    <property type="evidence" value="ECO:0007669"/>
    <property type="project" value="TreeGrafter"/>
</dbReference>
<dbReference type="EC" id="2.7.11.1" evidence="1"/>
<evidence type="ECO:0000259" key="10">
    <source>
        <dbReference type="PROSITE" id="PS50011"/>
    </source>
</evidence>
<name>A0A3N4KM56_9PEZI</name>
<dbReference type="GO" id="GO:0004674">
    <property type="term" value="F:protein serine/threonine kinase activity"/>
    <property type="evidence" value="ECO:0007669"/>
    <property type="project" value="UniProtKB-KW"/>
</dbReference>
<dbReference type="STRING" id="1392247.A0A3N4KM56"/>
<dbReference type="Gene3D" id="1.10.510.10">
    <property type="entry name" value="Transferase(Phosphotransferase) domain 1"/>
    <property type="match status" value="1"/>
</dbReference>
<dbReference type="GO" id="GO:0005634">
    <property type="term" value="C:nucleus"/>
    <property type="evidence" value="ECO:0007669"/>
    <property type="project" value="TreeGrafter"/>
</dbReference>
<evidence type="ECO:0000256" key="2">
    <source>
        <dbReference type="ARBA" id="ARBA00022527"/>
    </source>
</evidence>
<dbReference type="GO" id="GO:0050684">
    <property type="term" value="P:regulation of mRNA processing"/>
    <property type="evidence" value="ECO:0007669"/>
    <property type="project" value="TreeGrafter"/>
</dbReference>
<evidence type="ECO:0000256" key="1">
    <source>
        <dbReference type="ARBA" id="ARBA00012513"/>
    </source>
</evidence>
<keyword evidence="6" id="KW-0067">ATP-binding</keyword>
<protein>
    <recommendedName>
        <fullName evidence="1">non-specific serine/threonine protein kinase</fullName>
        <ecNumber evidence="1">2.7.11.1</ecNumber>
    </recommendedName>
</protein>
<evidence type="ECO:0000256" key="7">
    <source>
        <dbReference type="ARBA" id="ARBA00047899"/>
    </source>
</evidence>
<dbReference type="Gene3D" id="3.30.200.20">
    <property type="entry name" value="Phosphorylase Kinase, domain 1"/>
    <property type="match status" value="1"/>
</dbReference>
<keyword evidence="5 11" id="KW-0418">Kinase</keyword>
<sequence length="411" mass="45999">MTPSPTTTITTIDEQQVPRDTYIPLGEDVEDVEQYGEGGYYPVDIDDEIHNRRCRIIHKFGFGCYSTVWLARDQQEDACSEILILRQLGAAAQVKNHPGHPFVLALLDEFEVQGVNGCHRCIVTEALGPSVAAVKYESEGNRLPRHISHIVATQCAKGLAYLHSCGIVHGADLDSWTVKQVCECFGDPRKYEINRIYGQSPTPATRQDAVRPPNPIKLIQYCLTDACRVRIADFGEAFLPASRCIPKDLNTPVPMAAPEVIFKDNAKMGASVEIWALACTLFEILGDHRLLESLMADRDEVLIEMVRTLGKPPDSWWRDWKGRTRYFEEDGSFKPDSGDTSGEPRTVDRKERVGEILRGENEATQEEFGEQELLALEGLLAGMLKYEPKDRIQAEQVAKELSAMFSKGSEN</sequence>
<gene>
    <name evidence="11" type="ORF">P167DRAFT_550205</name>
</gene>
<dbReference type="InterPro" id="IPR000719">
    <property type="entry name" value="Prot_kinase_dom"/>
</dbReference>
<reference evidence="11 12" key="1">
    <citation type="journal article" date="2018" name="Nat. Ecol. Evol.">
        <title>Pezizomycetes genomes reveal the molecular basis of ectomycorrhizal truffle lifestyle.</title>
        <authorList>
            <person name="Murat C."/>
            <person name="Payen T."/>
            <person name="Noel B."/>
            <person name="Kuo A."/>
            <person name="Morin E."/>
            <person name="Chen J."/>
            <person name="Kohler A."/>
            <person name="Krizsan K."/>
            <person name="Balestrini R."/>
            <person name="Da Silva C."/>
            <person name="Montanini B."/>
            <person name="Hainaut M."/>
            <person name="Levati E."/>
            <person name="Barry K.W."/>
            <person name="Belfiori B."/>
            <person name="Cichocki N."/>
            <person name="Clum A."/>
            <person name="Dockter R.B."/>
            <person name="Fauchery L."/>
            <person name="Guy J."/>
            <person name="Iotti M."/>
            <person name="Le Tacon F."/>
            <person name="Lindquist E.A."/>
            <person name="Lipzen A."/>
            <person name="Malagnac F."/>
            <person name="Mello A."/>
            <person name="Molinier V."/>
            <person name="Miyauchi S."/>
            <person name="Poulain J."/>
            <person name="Riccioni C."/>
            <person name="Rubini A."/>
            <person name="Sitrit Y."/>
            <person name="Splivallo R."/>
            <person name="Traeger S."/>
            <person name="Wang M."/>
            <person name="Zifcakova L."/>
            <person name="Wipf D."/>
            <person name="Zambonelli A."/>
            <person name="Paolocci F."/>
            <person name="Nowrousian M."/>
            <person name="Ottonello S."/>
            <person name="Baldrian P."/>
            <person name="Spatafora J.W."/>
            <person name="Henrissat B."/>
            <person name="Nagy L.G."/>
            <person name="Aury J.M."/>
            <person name="Wincker P."/>
            <person name="Grigoriev I.V."/>
            <person name="Bonfante P."/>
            <person name="Martin F.M."/>
        </authorList>
    </citation>
    <scope>NUCLEOTIDE SEQUENCE [LARGE SCALE GENOMIC DNA]</scope>
    <source>
        <strain evidence="11 12">CCBAS932</strain>
    </source>
</reference>
<dbReference type="PANTHER" id="PTHR47634">
    <property type="entry name" value="PROTEIN KINASE DOMAIN-CONTAINING PROTEIN-RELATED"/>
    <property type="match status" value="1"/>
</dbReference>
<evidence type="ECO:0000256" key="4">
    <source>
        <dbReference type="ARBA" id="ARBA00022741"/>
    </source>
</evidence>
<dbReference type="InterPro" id="IPR051334">
    <property type="entry name" value="SRPK"/>
</dbReference>
<dbReference type="EMBL" id="ML119210">
    <property type="protein sequence ID" value="RPB06885.1"/>
    <property type="molecule type" value="Genomic_DNA"/>
</dbReference>
<organism evidence="11 12">
    <name type="scientific">Morchella conica CCBAS932</name>
    <dbReference type="NCBI Taxonomy" id="1392247"/>
    <lineage>
        <taxon>Eukaryota</taxon>
        <taxon>Fungi</taxon>
        <taxon>Dikarya</taxon>
        <taxon>Ascomycota</taxon>
        <taxon>Pezizomycotina</taxon>
        <taxon>Pezizomycetes</taxon>
        <taxon>Pezizales</taxon>
        <taxon>Morchellaceae</taxon>
        <taxon>Morchella</taxon>
    </lineage>
</organism>
<feature type="domain" description="Protein kinase" evidence="10">
    <location>
        <begin position="29"/>
        <end position="405"/>
    </location>
</feature>
<dbReference type="PROSITE" id="PS50011">
    <property type="entry name" value="PROTEIN_KINASE_DOM"/>
    <property type="match status" value="1"/>
</dbReference>
<dbReference type="GO" id="GO:0000245">
    <property type="term" value="P:spliceosomal complex assembly"/>
    <property type="evidence" value="ECO:0007669"/>
    <property type="project" value="TreeGrafter"/>
</dbReference>
<dbReference type="SUPFAM" id="SSF56112">
    <property type="entry name" value="Protein kinase-like (PK-like)"/>
    <property type="match status" value="1"/>
</dbReference>
<comment type="catalytic activity">
    <reaction evidence="8">
        <text>L-seryl-[protein] + ATP = O-phospho-L-seryl-[protein] + ADP + H(+)</text>
        <dbReference type="Rhea" id="RHEA:17989"/>
        <dbReference type="Rhea" id="RHEA-COMP:9863"/>
        <dbReference type="Rhea" id="RHEA-COMP:11604"/>
        <dbReference type="ChEBI" id="CHEBI:15378"/>
        <dbReference type="ChEBI" id="CHEBI:29999"/>
        <dbReference type="ChEBI" id="CHEBI:30616"/>
        <dbReference type="ChEBI" id="CHEBI:83421"/>
        <dbReference type="ChEBI" id="CHEBI:456216"/>
        <dbReference type="EC" id="2.7.11.1"/>
    </reaction>
</comment>
<keyword evidence="4" id="KW-0547">Nucleotide-binding</keyword>
<dbReference type="Proteomes" id="UP000277580">
    <property type="component" value="Unassembled WGS sequence"/>
</dbReference>
<dbReference type="AlphaFoldDB" id="A0A3N4KM56"/>
<evidence type="ECO:0000256" key="6">
    <source>
        <dbReference type="ARBA" id="ARBA00022840"/>
    </source>
</evidence>
<evidence type="ECO:0000313" key="11">
    <source>
        <dbReference type="EMBL" id="RPB06885.1"/>
    </source>
</evidence>
<evidence type="ECO:0000256" key="8">
    <source>
        <dbReference type="ARBA" id="ARBA00048679"/>
    </source>
</evidence>
<feature type="region of interest" description="Disordered" evidence="9">
    <location>
        <begin position="329"/>
        <end position="364"/>
    </location>
</feature>
<dbReference type="GO" id="GO:0005524">
    <property type="term" value="F:ATP binding"/>
    <property type="evidence" value="ECO:0007669"/>
    <property type="project" value="UniProtKB-KW"/>
</dbReference>
<dbReference type="PANTHER" id="PTHR47634:SF9">
    <property type="entry name" value="PROTEIN KINASE DOMAIN-CONTAINING PROTEIN-RELATED"/>
    <property type="match status" value="1"/>
</dbReference>
<keyword evidence="3" id="KW-0808">Transferase</keyword>
<evidence type="ECO:0000313" key="12">
    <source>
        <dbReference type="Proteomes" id="UP000277580"/>
    </source>
</evidence>